<dbReference type="GO" id="GO:0046872">
    <property type="term" value="F:metal ion binding"/>
    <property type="evidence" value="ECO:0007669"/>
    <property type="project" value="UniProtKB-KW"/>
</dbReference>
<dbReference type="PROSITE" id="PS52034">
    <property type="entry name" value="PEPTIDASE_M32"/>
    <property type="match status" value="1"/>
</dbReference>
<comment type="catalytic activity">
    <reaction evidence="1">
        <text>Release of a C-terminal amino acid with broad specificity, except for -Pro.</text>
        <dbReference type="EC" id="3.4.17.19"/>
    </reaction>
</comment>
<keyword evidence="1 4" id="KW-0121">Carboxypeptidase</keyword>
<dbReference type="EMBL" id="BJZO01000075">
    <property type="protein sequence ID" value="GEO82386.1"/>
    <property type="molecule type" value="Genomic_DNA"/>
</dbReference>
<name>A0A512HAA5_9PROT</name>
<dbReference type="EC" id="3.4.17.19" evidence="1"/>
<comment type="cofactor">
    <cofactor evidence="2">
        <name>Zn(2+)</name>
        <dbReference type="ChEBI" id="CHEBI:29105"/>
    </cofactor>
    <text evidence="2">Binds 1 zinc ion per subunit.</text>
</comment>
<gene>
    <name evidence="4" type="ORF">ROR02_25170</name>
</gene>
<keyword evidence="1" id="KW-0645">Protease</keyword>
<comment type="caution">
    <text evidence="4">The sequence shown here is derived from an EMBL/GenBank/DDBJ whole genome shotgun (WGS) entry which is preliminary data.</text>
</comment>
<evidence type="ECO:0000256" key="3">
    <source>
        <dbReference type="PIRSR" id="PIRSR006615-2"/>
    </source>
</evidence>
<dbReference type="GO" id="GO:0004181">
    <property type="term" value="F:metallocarboxypeptidase activity"/>
    <property type="evidence" value="ECO:0007669"/>
    <property type="project" value="UniProtKB-UniRule"/>
</dbReference>
<comment type="similarity">
    <text evidence="1">Belongs to the peptidase M32 family.</text>
</comment>
<dbReference type="Pfam" id="PF02074">
    <property type="entry name" value="Peptidase_M32"/>
    <property type="match status" value="1"/>
</dbReference>
<feature type="active site" description="Proton donor/acceptor" evidence="3">
    <location>
        <position position="276"/>
    </location>
</feature>
<dbReference type="GO" id="GO:0006508">
    <property type="term" value="P:proteolysis"/>
    <property type="evidence" value="ECO:0007669"/>
    <property type="project" value="UniProtKB-UniRule"/>
</dbReference>
<evidence type="ECO:0000256" key="2">
    <source>
        <dbReference type="PIRSR" id="PIRSR006615-1"/>
    </source>
</evidence>
<comment type="function">
    <text evidence="1">Broad specificity carboxypetidase that releases amino acids sequentially from the C-terminus, including neutral, aromatic, polar and basic residues.</text>
</comment>
<dbReference type="InterPro" id="IPR001333">
    <property type="entry name" value="Peptidase_M32_Taq"/>
</dbReference>
<keyword evidence="5" id="KW-1185">Reference proteome</keyword>
<accession>A0A512HAA5</accession>
<dbReference type="RefSeq" id="WP_147164405.1">
    <property type="nucleotide sequence ID" value="NZ_BJZO01000075.1"/>
</dbReference>
<dbReference type="PRINTS" id="PR00998">
    <property type="entry name" value="CRBOXYPTASET"/>
</dbReference>
<evidence type="ECO:0000313" key="4">
    <source>
        <dbReference type="EMBL" id="GEO82386.1"/>
    </source>
</evidence>
<dbReference type="PANTHER" id="PTHR34217">
    <property type="entry name" value="METAL-DEPENDENT CARBOXYPEPTIDASE"/>
    <property type="match status" value="1"/>
</dbReference>
<keyword evidence="1" id="KW-0482">Metalloprotease</keyword>
<sequence length="508" mass="55719">MPSPIPTTPAARALHQRFARLSAIEDALAILQWDRAAVMPDGGGEGRAEQIAVLSGLHHDILAAPETGHLLDDAETEQGAGDPVVASWHQANRAEMRRRHVHATALPRDLVEALARGASVCEQAWRAARPQADFALVQQPLEALLALVRESARAKAEALGCGLYDALLDEYEPGGKVAAIEALFADLETFLPDFLGAVMERQKAKGPANRPTGVFPRVAQEALGRETMARLGFDFSAGRLDVSAHPFCGGTPRDVRLTTRYDDGDFISALFSVIHETGHALYEQGLPADWLDQPVGRARGMSVHESQSLLFEMQVCRDPAWVAWAAPVWRERFGGQGPEWETETLCRALTRVEPGFIRVEADEVTYPAHVILRFRLERAMIEGDLAVADLPGAWNDLSERLLGIRPPNDRLGCLQDIHWYDGAWGYFPTYTLGAMTAAQVFDAARRADPAITPALARGEVAPLLGWLRREIHARASLLSTDALLSAATGRPLDAQVFKDHLRRRYLEG</sequence>
<dbReference type="Proteomes" id="UP000321567">
    <property type="component" value="Unassembled WGS sequence"/>
</dbReference>
<dbReference type="CDD" id="cd06460">
    <property type="entry name" value="M32_Taq"/>
    <property type="match status" value="1"/>
</dbReference>
<proteinExistence type="inferred from homology"/>
<feature type="binding site" evidence="2">
    <location>
        <position position="275"/>
    </location>
    <ligand>
        <name>Zn(2+)</name>
        <dbReference type="ChEBI" id="CHEBI:29105"/>
        <note>catalytic</note>
    </ligand>
</feature>
<dbReference type="Gene3D" id="1.10.1370.30">
    <property type="match status" value="1"/>
</dbReference>
<keyword evidence="1" id="KW-0378">Hydrolase</keyword>
<protein>
    <recommendedName>
        <fullName evidence="1">Metal-dependent carboxypeptidase</fullName>
        <ecNumber evidence="1">3.4.17.19</ecNumber>
    </recommendedName>
</protein>
<dbReference type="AlphaFoldDB" id="A0A512HAA5"/>
<dbReference type="OrthoDB" id="9772308at2"/>
<reference evidence="4 5" key="1">
    <citation type="submission" date="2019-07" db="EMBL/GenBank/DDBJ databases">
        <title>Whole genome shotgun sequence of Rhodospirillum oryzae NBRC 107573.</title>
        <authorList>
            <person name="Hosoyama A."/>
            <person name="Uohara A."/>
            <person name="Ohji S."/>
            <person name="Ichikawa N."/>
        </authorList>
    </citation>
    <scope>NUCLEOTIDE SEQUENCE [LARGE SCALE GENOMIC DNA]</scope>
    <source>
        <strain evidence="4 5">NBRC 107573</strain>
    </source>
</reference>
<dbReference type="SUPFAM" id="SSF55486">
    <property type="entry name" value="Metalloproteases ('zincins'), catalytic domain"/>
    <property type="match status" value="1"/>
</dbReference>
<dbReference type="PIRSF" id="PIRSF006615">
    <property type="entry name" value="Zn_crbxpep_Taq"/>
    <property type="match status" value="1"/>
</dbReference>
<feature type="binding site" evidence="2">
    <location>
        <position position="305"/>
    </location>
    <ligand>
        <name>Zn(2+)</name>
        <dbReference type="ChEBI" id="CHEBI:29105"/>
        <note>catalytic</note>
    </ligand>
</feature>
<feature type="binding site" evidence="2">
    <location>
        <position position="279"/>
    </location>
    <ligand>
        <name>Zn(2+)</name>
        <dbReference type="ChEBI" id="CHEBI:29105"/>
        <note>catalytic</note>
    </ligand>
</feature>
<keyword evidence="1 2" id="KW-0479">Metal-binding</keyword>
<dbReference type="PANTHER" id="PTHR34217:SF1">
    <property type="entry name" value="CARBOXYPEPTIDASE 1"/>
    <property type="match status" value="1"/>
</dbReference>
<evidence type="ECO:0000256" key="1">
    <source>
        <dbReference type="PIRNR" id="PIRNR006615"/>
    </source>
</evidence>
<evidence type="ECO:0000313" key="5">
    <source>
        <dbReference type="Proteomes" id="UP000321567"/>
    </source>
</evidence>
<keyword evidence="2" id="KW-0862">Zinc</keyword>
<organism evidence="4 5">
    <name type="scientific">Pararhodospirillum oryzae</name>
    <dbReference type="NCBI Taxonomy" id="478448"/>
    <lineage>
        <taxon>Bacteria</taxon>
        <taxon>Pseudomonadati</taxon>
        <taxon>Pseudomonadota</taxon>
        <taxon>Alphaproteobacteria</taxon>
        <taxon>Rhodospirillales</taxon>
        <taxon>Rhodospirillaceae</taxon>
        <taxon>Pararhodospirillum</taxon>
    </lineage>
</organism>